<evidence type="ECO:0000313" key="3">
    <source>
        <dbReference type="EMBL" id="MBR8464400.1"/>
    </source>
</evidence>
<dbReference type="SUPFAM" id="SSF102405">
    <property type="entry name" value="MCP/YpsA-like"/>
    <property type="match status" value="1"/>
</dbReference>
<organism evidence="3 4">
    <name type="scientific">Campylobacter anatolicus</name>
    <dbReference type="NCBI Taxonomy" id="2829105"/>
    <lineage>
        <taxon>Bacteria</taxon>
        <taxon>Pseudomonadati</taxon>
        <taxon>Campylobacterota</taxon>
        <taxon>Epsilonproteobacteria</taxon>
        <taxon>Campylobacterales</taxon>
        <taxon>Campylobacteraceae</taxon>
        <taxon>Campylobacter</taxon>
    </lineage>
</organism>
<sequence length="259" mass="28606">MKILDKIPNVVKRLKNPPKILYYEGNLELLSRKKVAVVGSRKASIYTKECVVQLCVKLKNAGVCVVSGGAIGVDIAAHKGSMPLTIGVFASGLDVIYPQSNAKFIKEIYTHGLAISEYPPKTLPLGFRFLERNRIVVSLCDALVVAQADLQSGSMQSARMAYEIGVPIYVLPQRIGESNGTNMLLAEQKASLINDFDDFVARFGDIKALTPDFFDDDIIEFCKNGVSLEQALDKFGDVIYEYELDGRLEINHLRVKSVM</sequence>
<name>A0ABS5HJF6_9BACT</name>
<protein>
    <submittedName>
        <fullName evidence="3">DNA-processing protein DprA</fullName>
    </submittedName>
</protein>
<dbReference type="PANTHER" id="PTHR43022">
    <property type="entry name" value="PROTEIN SMF"/>
    <property type="match status" value="1"/>
</dbReference>
<evidence type="ECO:0000313" key="4">
    <source>
        <dbReference type="Proteomes" id="UP000682951"/>
    </source>
</evidence>
<dbReference type="InterPro" id="IPR003488">
    <property type="entry name" value="DprA"/>
</dbReference>
<dbReference type="Gene3D" id="3.40.50.450">
    <property type="match status" value="1"/>
</dbReference>
<dbReference type="PANTHER" id="PTHR43022:SF1">
    <property type="entry name" value="PROTEIN SMF"/>
    <property type="match status" value="1"/>
</dbReference>
<comment type="similarity">
    <text evidence="1">Belongs to the DprA/Smf family.</text>
</comment>
<feature type="domain" description="Smf/DprA SLOG" evidence="2">
    <location>
        <begin position="6"/>
        <end position="202"/>
    </location>
</feature>
<dbReference type="Proteomes" id="UP000682951">
    <property type="component" value="Unassembled WGS sequence"/>
</dbReference>
<dbReference type="EMBL" id="JAGSSW010000007">
    <property type="protein sequence ID" value="MBR8464400.1"/>
    <property type="molecule type" value="Genomic_DNA"/>
</dbReference>
<dbReference type="Pfam" id="PF02481">
    <property type="entry name" value="DNA_processg_A"/>
    <property type="match status" value="1"/>
</dbReference>
<evidence type="ECO:0000256" key="1">
    <source>
        <dbReference type="ARBA" id="ARBA00006525"/>
    </source>
</evidence>
<evidence type="ECO:0000259" key="2">
    <source>
        <dbReference type="Pfam" id="PF02481"/>
    </source>
</evidence>
<keyword evidence="4" id="KW-1185">Reference proteome</keyword>
<dbReference type="RefSeq" id="WP_212142294.1">
    <property type="nucleotide sequence ID" value="NZ_JAGSSW010000007.1"/>
</dbReference>
<dbReference type="InterPro" id="IPR057666">
    <property type="entry name" value="DrpA_SLOG"/>
</dbReference>
<proteinExistence type="inferred from homology"/>
<comment type="caution">
    <text evidence="3">The sequence shown here is derived from an EMBL/GenBank/DDBJ whole genome shotgun (WGS) entry which is preliminary data.</text>
</comment>
<accession>A0ABS5HJF6</accession>
<reference evidence="3 4" key="1">
    <citation type="submission" date="2021-04" db="EMBL/GenBank/DDBJ databases">
        <title>Molecular and phenotypic characterization and identification of bacterial isolates recovered from the Anatolian ground squirrels (Spermophilus xanthoprymnus) and which have the potential to form a new species in the Campylobacter genus.</title>
        <authorList>
            <person name="Aydin F."/>
            <person name="Abay S."/>
            <person name="Kayman T."/>
            <person name="Karakaya E."/>
            <person name="Mustak H.K."/>
            <person name="Mustak I.B."/>
            <person name="Bilgin N."/>
            <person name="Duzler A."/>
            <person name="Sahin O."/>
            <person name="Guran O."/>
            <person name="Saticioglu I.B."/>
        </authorList>
    </citation>
    <scope>NUCLEOTIDE SEQUENCE [LARGE SCALE GENOMIC DNA]</scope>
    <source>
        <strain evidence="4">faydin-G24</strain>
    </source>
</reference>
<gene>
    <name evidence="3" type="primary">dprA</name>
    <name evidence="3" type="ORF">KDD93_07465</name>
</gene>
<dbReference type="NCBIfam" id="TIGR00732">
    <property type="entry name" value="dprA"/>
    <property type="match status" value="1"/>
</dbReference>